<comment type="caution">
    <text evidence="1">The sequence shown here is derived from an EMBL/GenBank/DDBJ whole genome shotgun (WGS) entry which is preliminary data.</text>
</comment>
<proteinExistence type="predicted"/>
<reference evidence="1" key="1">
    <citation type="journal article" date="2019" name="bioRxiv">
        <title>The Genome of the Zebra Mussel, Dreissena polymorpha: A Resource for Invasive Species Research.</title>
        <authorList>
            <person name="McCartney M.A."/>
            <person name="Auch B."/>
            <person name="Kono T."/>
            <person name="Mallez S."/>
            <person name="Zhang Y."/>
            <person name="Obille A."/>
            <person name="Becker A."/>
            <person name="Abrahante J.E."/>
            <person name="Garbe J."/>
            <person name="Badalamenti J.P."/>
            <person name="Herman A."/>
            <person name="Mangelson H."/>
            <person name="Liachko I."/>
            <person name="Sullivan S."/>
            <person name="Sone E.D."/>
            <person name="Koren S."/>
            <person name="Silverstein K.A.T."/>
            <person name="Beckman K.B."/>
            <person name="Gohl D.M."/>
        </authorList>
    </citation>
    <scope>NUCLEOTIDE SEQUENCE</scope>
    <source>
        <strain evidence="1">Duluth1</strain>
        <tissue evidence="1">Whole animal</tissue>
    </source>
</reference>
<dbReference type="Proteomes" id="UP000828390">
    <property type="component" value="Unassembled WGS sequence"/>
</dbReference>
<evidence type="ECO:0000313" key="2">
    <source>
        <dbReference type="Proteomes" id="UP000828390"/>
    </source>
</evidence>
<keyword evidence="2" id="KW-1185">Reference proteome</keyword>
<name>A0A9D4GC56_DREPO</name>
<dbReference type="EMBL" id="JAIWYP010000006">
    <property type="protein sequence ID" value="KAH3814167.1"/>
    <property type="molecule type" value="Genomic_DNA"/>
</dbReference>
<dbReference type="AlphaFoldDB" id="A0A9D4GC56"/>
<accession>A0A9D4GC56</accession>
<protein>
    <submittedName>
        <fullName evidence="1">Uncharacterized protein</fullName>
    </submittedName>
</protein>
<gene>
    <name evidence="1" type="ORF">DPMN_142660</name>
</gene>
<reference evidence="1" key="2">
    <citation type="submission" date="2020-11" db="EMBL/GenBank/DDBJ databases">
        <authorList>
            <person name="McCartney M.A."/>
            <person name="Auch B."/>
            <person name="Kono T."/>
            <person name="Mallez S."/>
            <person name="Becker A."/>
            <person name="Gohl D.M."/>
            <person name="Silverstein K.A.T."/>
            <person name="Koren S."/>
            <person name="Bechman K.B."/>
            <person name="Herman A."/>
            <person name="Abrahante J.E."/>
            <person name="Garbe J."/>
        </authorList>
    </citation>
    <scope>NUCLEOTIDE SEQUENCE</scope>
    <source>
        <strain evidence="1">Duluth1</strain>
        <tissue evidence="1">Whole animal</tissue>
    </source>
</reference>
<evidence type="ECO:0000313" key="1">
    <source>
        <dbReference type="EMBL" id="KAH3814167.1"/>
    </source>
</evidence>
<organism evidence="1 2">
    <name type="scientific">Dreissena polymorpha</name>
    <name type="common">Zebra mussel</name>
    <name type="synonym">Mytilus polymorpha</name>
    <dbReference type="NCBI Taxonomy" id="45954"/>
    <lineage>
        <taxon>Eukaryota</taxon>
        <taxon>Metazoa</taxon>
        <taxon>Spiralia</taxon>
        <taxon>Lophotrochozoa</taxon>
        <taxon>Mollusca</taxon>
        <taxon>Bivalvia</taxon>
        <taxon>Autobranchia</taxon>
        <taxon>Heteroconchia</taxon>
        <taxon>Euheterodonta</taxon>
        <taxon>Imparidentia</taxon>
        <taxon>Neoheterodontei</taxon>
        <taxon>Myida</taxon>
        <taxon>Dreissenoidea</taxon>
        <taxon>Dreissenidae</taxon>
        <taxon>Dreissena</taxon>
    </lineage>
</organism>
<sequence length="59" mass="6466">MYLPTPITMPGARRIEFGNHPFMFNARGSRAGHIGTNLMTNIHPLTNAPMGLEPSTSRS</sequence>